<dbReference type="GO" id="GO:0016263">
    <property type="term" value="F:glycoprotein-N-acetylgalactosamine 3-beta-galactosyltransferase activity"/>
    <property type="evidence" value="ECO:0007669"/>
    <property type="project" value="UniProtKB-EC"/>
</dbReference>
<keyword evidence="7 12" id="KW-0812">Transmembrane</keyword>
<dbReference type="GO" id="GO:0016020">
    <property type="term" value="C:membrane"/>
    <property type="evidence" value="ECO:0007669"/>
    <property type="project" value="UniProtKB-SubCell"/>
</dbReference>
<comment type="similarity">
    <text evidence="3">Belongs to the glycosyltransferase 31 family. Beta3-Gal-T subfamily.</text>
</comment>
<dbReference type="Pfam" id="PF00024">
    <property type="entry name" value="PAN_1"/>
    <property type="match status" value="1"/>
</dbReference>
<sequence length="451" mass="50955">MPPSFLTSRPYLRVLSVARFKLVAIFLLVSTVLLFTSYSWGSIKTIASEKLRLDDDDNSPDYWAWDTRIQVTLKVGATESAARINASMDGVTACIDNLFVVADQATELHGHQVHDVLADIAPFAKEINATDFQLYEALQRGDSNIGGEAGWKLDRFKFLPMIEQAKKKNPVAEWFVFLETDTYFVWDNVFRLLDQFDPYAPHYFGSPSPGFKLDGGNRVWFAYGGAGFILSRGAMEMLTDRKIGKYGEYIDPSLSEKYMEVVNQDCCGDSVLGFALWEAGVKLSGLWPMFNAHSLHGIPFDHVHWCQPVISLHKSLLSDVTGLAKWEAQRSKKNPLLYSEIIDYLQLGHLEDRNEWDNGDFSGFIEPAQSPAHESLAACRKACHEHKECFSFTYDSKKTCVFVRTIRLGQAKKLGDGSLTAGWDNEKILAWRESHHCEAPLWVKPSISRIF</sequence>
<keyword evidence="11 12" id="KW-0472">Membrane</keyword>
<keyword evidence="16" id="KW-1185">Reference proteome</keyword>
<evidence type="ECO:0000256" key="10">
    <source>
        <dbReference type="ARBA" id="ARBA00022989"/>
    </source>
</evidence>
<comment type="caution">
    <text evidence="15">The sequence shown here is derived from an EMBL/GenBank/DDBJ whole genome shotgun (WGS) entry which is preliminary data.</text>
</comment>
<dbReference type="InterPro" id="IPR003609">
    <property type="entry name" value="Pan_app"/>
</dbReference>
<keyword evidence="8" id="KW-0547">Nucleotide-binding</keyword>
<comment type="subcellular location">
    <subcellularLocation>
        <location evidence="1">Membrane</location>
        <topology evidence="1">Single-pass type II membrane protein</topology>
    </subcellularLocation>
</comment>
<evidence type="ECO:0000256" key="11">
    <source>
        <dbReference type="ARBA" id="ARBA00023136"/>
    </source>
</evidence>
<evidence type="ECO:0000256" key="1">
    <source>
        <dbReference type="ARBA" id="ARBA00004606"/>
    </source>
</evidence>
<evidence type="ECO:0000256" key="2">
    <source>
        <dbReference type="ARBA" id="ARBA00004922"/>
    </source>
</evidence>
<proteinExistence type="inferred from homology"/>
<feature type="domain" description="Fringe-like glycosyltransferase" evidence="14">
    <location>
        <begin position="166"/>
        <end position="239"/>
    </location>
</feature>
<dbReference type="Pfam" id="PF02434">
    <property type="entry name" value="Fringe"/>
    <property type="match status" value="1"/>
</dbReference>
<dbReference type="EMBL" id="JAPQKS010000002">
    <property type="protein sequence ID" value="KAJ5247669.1"/>
    <property type="molecule type" value="Genomic_DNA"/>
</dbReference>
<dbReference type="Proteomes" id="UP001150941">
    <property type="component" value="Unassembled WGS sequence"/>
</dbReference>
<evidence type="ECO:0000313" key="15">
    <source>
        <dbReference type="EMBL" id="KAJ5247669.1"/>
    </source>
</evidence>
<evidence type="ECO:0000259" key="13">
    <source>
        <dbReference type="Pfam" id="PF00024"/>
    </source>
</evidence>
<name>A0A9W9PIW7_9EURO</name>
<dbReference type="PANTHER" id="PTHR23033:SF43">
    <property type="entry name" value="APPLE DOMAIN-CONTAINING PROTEIN"/>
    <property type="match status" value="1"/>
</dbReference>
<evidence type="ECO:0000256" key="3">
    <source>
        <dbReference type="ARBA" id="ARBA00006462"/>
    </source>
</evidence>
<evidence type="ECO:0000256" key="12">
    <source>
        <dbReference type="SAM" id="Phobius"/>
    </source>
</evidence>
<evidence type="ECO:0000313" key="16">
    <source>
        <dbReference type="Proteomes" id="UP001150941"/>
    </source>
</evidence>
<dbReference type="OrthoDB" id="414175at2759"/>
<dbReference type="GO" id="GO:0000166">
    <property type="term" value="F:nucleotide binding"/>
    <property type="evidence" value="ECO:0007669"/>
    <property type="project" value="UniProtKB-KW"/>
</dbReference>
<dbReference type="GeneID" id="83199252"/>
<keyword evidence="9" id="KW-0735">Signal-anchor</keyword>
<feature type="domain" description="Apple" evidence="13">
    <location>
        <begin position="367"/>
        <end position="402"/>
    </location>
</feature>
<protein>
    <recommendedName>
        <fullName evidence="4">N-acetylgalactosaminide beta-1,3-galactosyltransferase</fullName>
        <ecNumber evidence="4">2.4.1.122</ecNumber>
    </recommendedName>
</protein>
<evidence type="ECO:0000256" key="9">
    <source>
        <dbReference type="ARBA" id="ARBA00022968"/>
    </source>
</evidence>
<dbReference type="InterPro" id="IPR003378">
    <property type="entry name" value="Fringe-like_glycosylTrfase"/>
</dbReference>
<comment type="pathway">
    <text evidence="2">Protein modification; protein glycosylation.</text>
</comment>
<accession>A0A9W9PIW7</accession>
<gene>
    <name evidence="15" type="ORF">N7468_002652</name>
</gene>
<dbReference type="Gene3D" id="3.90.550.50">
    <property type="match status" value="1"/>
</dbReference>
<evidence type="ECO:0000259" key="14">
    <source>
        <dbReference type="Pfam" id="PF02434"/>
    </source>
</evidence>
<dbReference type="PANTHER" id="PTHR23033">
    <property type="entry name" value="BETA1,3-GALACTOSYLTRANSFERASE"/>
    <property type="match status" value="1"/>
</dbReference>
<evidence type="ECO:0000256" key="8">
    <source>
        <dbReference type="ARBA" id="ARBA00022741"/>
    </source>
</evidence>
<evidence type="ECO:0000256" key="6">
    <source>
        <dbReference type="ARBA" id="ARBA00022679"/>
    </source>
</evidence>
<keyword evidence="6" id="KW-0808">Transferase</keyword>
<organism evidence="15 16">
    <name type="scientific">Penicillium chermesinum</name>
    <dbReference type="NCBI Taxonomy" id="63820"/>
    <lineage>
        <taxon>Eukaryota</taxon>
        <taxon>Fungi</taxon>
        <taxon>Dikarya</taxon>
        <taxon>Ascomycota</taxon>
        <taxon>Pezizomycotina</taxon>
        <taxon>Eurotiomycetes</taxon>
        <taxon>Eurotiomycetidae</taxon>
        <taxon>Eurotiales</taxon>
        <taxon>Aspergillaceae</taxon>
        <taxon>Penicillium</taxon>
    </lineage>
</organism>
<feature type="transmembrane region" description="Helical" evidence="12">
    <location>
        <begin position="20"/>
        <end position="40"/>
    </location>
</feature>
<dbReference type="EC" id="2.4.1.122" evidence="4"/>
<keyword evidence="5" id="KW-0328">Glycosyltransferase</keyword>
<reference evidence="15" key="2">
    <citation type="journal article" date="2023" name="IMA Fungus">
        <title>Comparative genomic study of the Penicillium genus elucidates a diverse pangenome and 15 lateral gene transfer events.</title>
        <authorList>
            <person name="Petersen C."/>
            <person name="Sorensen T."/>
            <person name="Nielsen M.R."/>
            <person name="Sondergaard T.E."/>
            <person name="Sorensen J.L."/>
            <person name="Fitzpatrick D.A."/>
            <person name="Frisvad J.C."/>
            <person name="Nielsen K.L."/>
        </authorList>
    </citation>
    <scope>NUCLEOTIDE SEQUENCE</scope>
    <source>
        <strain evidence="15">IBT 19713</strain>
    </source>
</reference>
<evidence type="ECO:0000256" key="7">
    <source>
        <dbReference type="ARBA" id="ARBA00022692"/>
    </source>
</evidence>
<dbReference type="InterPro" id="IPR026050">
    <property type="entry name" value="C1GALT1/C1GALT1_chp1"/>
</dbReference>
<evidence type="ECO:0000256" key="5">
    <source>
        <dbReference type="ARBA" id="ARBA00022676"/>
    </source>
</evidence>
<evidence type="ECO:0000256" key="4">
    <source>
        <dbReference type="ARBA" id="ARBA00012557"/>
    </source>
</evidence>
<reference evidence="15" key="1">
    <citation type="submission" date="2022-11" db="EMBL/GenBank/DDBJ databases">
        <authorList>
            <person name="Petersen C."/>
        </authorList>
    </citation>
    <scope>NUCLEOTIDE SEQUENCE</scope>
    <source>
        <strain evidence="15">IBT 19713</strain>
    </source>
</reference>
<dbReference type="Gene3D" id="3.50.4.10">
    <property type="entry name" value="Hepatocyte Growth Factor"/>
    <property type="match status" value="1"/>
</dbReference>
<dbReference type="RefSeq" id="XP_058335090.1">
    <property type="nucleotide sequence ID" value="XM_058471949.1"/>
</dbReference>
<keyword evidence="10 12" id="KW-1133">Transmembrane helix</keyword>
<dbReference type="AlphaFoldDB" id="A0A9W9PIW7"/>